<keyword evidence="2" id="KW-0479">Metal-binding</keyword>
<feature type="domain" description="4Fe-4S ferredoxin-type" evidence="5">
    <location>
        <begin position="48"/>
        <end position="81"/>
    </location>
</feature>
<reference evidence="7" key="1">
    <citation type="journal article" date="2009" name="Environ. Microbiol.">
        <title>Contribution of mobile genetic elements to Desulfovibrio vulgaris genome plasticity.</title>
        <authorList>
            <person name="Walker C.B."/>
            <person name="Stolyar S."/>
            <person name="Chivian D."/>
            <person name="Pinel N."/>
            <person name="Gabster J.A."/>
            <person name="Dehal P.S."/>
            <person name="He Z."/>
            <person name="Yang Z.K."/>
            <person name="Yen H.C."/>
            <person name="Zhou J."/>
            <person name="Wall J.D."/>
            <person name="Hazen T.C."/>
            <person name="Arkin A.P."/>
            <person name="Stahl D.A."/>
        </authorList>
    </citation>
    <scope>NUCLEOTIDE SEQUENCE [LARGE SCALE GENOMIC DNA]</scope>
    <source>
        <strain evidence="7">DP4</strain>
    </source>
</reference>
<dbReference type="Gene3D" id="3.30.70.20">
    <property type="match status" value="2"/>
</dbReference>
<evidence type="ECO:0000256" key="1">
    <source>
        <dbReference type="ARBA" id="ARBA00022485"/>
    </source>
</evidence>
<dbReference type="Proteomes" id="UP000009173">
    <property type="component" value="Chromosome"/>
</dbReference>
<dbReference type="CDD" id="cd10553">
    <property type="entry name" value="PhsB_like"/>
    <property type="match status" value="1"/>
</dbReference>
<dbReference type="SMR" id="A0A0H3ABL0"/>
<keyword evidence="3" id="KW-0408">Iron</keyword>
<sequence length="333" mass="35154">MSRYCIVTDQDRCISCKACEVHCKVANNVPVGARLGMHIASGPHDVDGRPDIRTMFMPCFQCDEPWCVPVCPTGAIAKRESDGIVAIDADTCVGCKACITACPWRVPQWNPVTEKAVKCDLCRDRLDAGLRPACVTACTTHALELVSAEVGASLPCTGIDAVRKVAARPVPASMPPAPKGQRQPRLGDVEKAIAAGEVQTLVVLCQALDDALPTPYEAGCIPQGMALSDARLRPDLGDVPLPPQTMLRKVRCARRFAAKSLPKFLAAGLKALLVFACPPTMCASHEDGKIPATGLADLARACADAGVRLVVHEACPAGPDAVRDAVAAFSRQA</sequence>
<keyword evidence="4" id="KW-0411">Iron-sulfur</keyword>
<name>A0A0H3ABL0_NITV4</name>
<dbReference type="PROSITE" id="PS00198">
    <property type="entry name" value="4FE4S_FER_1"/>
    <property type="match status" value="1"/>
</dbReference>
<evidence type="ECO:0000256" key="3">
    <source>
        <dbReference type="ARBA" id="ARBA00023004"/>
    </source>
</evidence>
<feature type="domain" description="4Fe-4S ferredoxin-type" evidence="5">
    <location>
        <begin position="4"/>
        <end position="34"/>
    </location>
</feature>
<dbReference type="KEGG" id="dvl:Dvul_2795"/>
<evidence type="ECO:0000259" key="5">
    <source>
        <dbReference type="PROSITE" id="PS51379"/>
    </source>
</evidence>
<dbReference type="GO" id="GO:0046872">
    <property type="term" value="F:metal ion binding"/>
    <property type="evidence" value="ECO:0007669"/>
    <property type="project" value="UniProtKB-KW"/>
</dbReference>
<dbReference type="SUPFAM" id="SSF54862">
    <property type="entry name" value="4Fe-4S ferredoxins"/>
    <property type="match status" value="1"/>
</dbReference>
<dbReference type="GO" id="GO:0051539">
    <property type="term" value="F:4 iron, 4 sulfur cluster binding"/>
    <property type="evidence" value="ECO:0007669"/>
    <property type="project" value="UniProtKB-KW"/>
</dbReference>
<dbReference type="InterPro" id="IPR050954">
    <property type="entry name" value="ET_IronSulfur_Cluster-Binding"/>
</dbReference>
<keyword evidence="1" id="KW-0004">4Fe-4S</keyword>
<accession>A0A0H3ABL0</accession>
<dbReference type="PANTHER" id="PTHR43177:SF9">
    <property type="entry name" value="PROTEIN NRFC"/>
    <property type="match status" value="1"/>
</dbReference>
<dbReference type="InterPro" id="IPR017900">
    <property type="entry name" value="4Fe4S_Fe_S_CS"/>
</dbReference>
<dbReference type="InterPro" id="IPR017896">
    <property type="entry name" value="4Fe4S_Fe-S-bd"/>
</dbReference>
<protein>
    <submittedName>
        <fullName evidence="6">4Fe-4S ferredoxin, iron-sulfur binding domain protein</fullName>
    </submittedName>
</protein>
<dbReference type="EMBL" id="CP000527">
    <property type="protein sequence ID" value="ABM29806.1"/>
    <property type="molecule type" value="Genomic_DNA"/>
</dbReference>
<dbReference type="AlphaFoldDB" id="A0A0H3ABL0"/>
<dbReference type="HOGENOM" id="CLU_833500_0_0_7"/>
<organism evidence="6 7">
    <name type="scientific">Nitratidesulfovibrio vulgaris (strain DP4)</name>
    <name type="common">Desulfovibrio vulgaris</name>
    <dbReference type="NCBI Taxonomy" id="391774"/>
    <lineage>
        <taxon>Bacteria</taxon>
        <taxon>Pseudomonadati</taxon>
        <taxon>Thermodesulfobacteriota</taxon>
        <taxon>Desulfovibrionia</taxon>
        <taxon>Desulfovibrionales</taxon>
        <taxon>Desulfovibrionaceae</taxon>
        <taxon>Nitratidesulfovibrio</taxon>
    </lineage>
</organism>
<dbReference type="RefSeq" id="WP_010937483.1">
    <property type="nucleotide sequence ID" value="NC_008751.1"/>
</dbReference>
<evidence type="ECO:0000313" key="7">
    <source>
        <dbReference type="Proteomes" id="UP000009173"/>
    </source>
</evidence>
<dbReference type="PROSITE" id="PS51379">
    <property type="entry name" value="4FE4S_FER_2"/>
    <property type="match status" value="3"/>
</dbReference>
<feature type="domain" description="4Fe-4S ferredoxin-type" evidence="5">
    <location>
        <begin position="83"/>
        <end position="112"/>
    </location>
</feature>
<dbReference type="Pfam" id="PF13247">
    <property type="entry name" value="Fer4_11"/>
    <property type="match status" value="1"/>
</dbReference>
<evidence type="ECO:0000256" key="2">
    <source>
        <dbReference type="ARBA" id="ARBA00022723"/>
    </source>
</evidence>
<gene>
    <name evidence="6" type="ordered locus">Dvul_2795</name>
</gene>
<evidence type="ECO:0000256" key="4">
    <source>
        <dbReference type="ARBA" id="ARBA00023014"/>
    </source>
</evidence>
<dbReference type="PANTHER" id="PTHR43177">
    <property type="entry name" value="PROTEIN NRFC"/>
    <property type="match status" value="1"/>
</dbReference>
<evidence type="ECO:0000313" key="6">
    <source>
        <dbReference type="EMBL" id="ABM29806.1"/>
    </source>
</evidence>
<proteinExistence type="predicted"/>